<evidence type="ECO:0000313" key="1">
    <source>
        <dbReference type="EMBL" id="KAB8211720.1"/>
    </source>
</evidence>
<dbReference type="Proteomes" id="UP000326532">
    <property type="component" value="Unassembled WGS sequence"/>
</dbReference>
<gene>
    <name evidence="1" type="ORF">BDV34DRAFT_88228</name>
</gene>
<name>A0A5N6E5K1_ASPPA</name>
<protein>
    <submittedName>
        <fullName evidence="1">Uncharacterized protein</fullName>
    </submittedName>
</protein>
<evidence type="ECO:0000313" key="2">
    <source>
        <dbReference type="Proteomes" id="UP000326532"/>
    </source>
</evidence>
<organism evidence="1 2">
    <name type="scientific">Aspergillus parasiticus</name>
    <dbReference type="NCBI Taxonomy" id="5067"/>
    <lineage>
        <taxon>Eukaryota</taxon>
        <taxon>Fungi</taxon>
        <taxon>Dikarya</taxon>
        <taxon>Ascomycota</taxon>
        <taxon>Pezizomycotina</taxon>
        <taxon>Eurotiomycetes</taxon>
        <taxon>Eurotiomycetidae</taxon>
        <taxon>Eurotiales</taxon>
        <taxon>Aspergillaceae</taxon>
        <taxon>Aspergillus</taxon>
        <taxon>Aspergillus subgen. Circumdati</taxon>
    </lineage>
</organism>
<sequence>MHVTAPVSLISPTIVPFGGFSAPLSLSRMPLRKGSPIAAVTRSPGLAGVLCSTLPKDPTIGLVTTRIRPSGASGKPIWHHIGSGLAGRHTNSNISVSGCYPELGPSNSIHWHLSSGQSGFRPMINRRVNMAALNQCEIFPMVNIIQNALG</sequence>
<accession>A0A5N6E5K1</accession>
<dbReference type="AlphaFoldDB" id="A0A5N6E5K1"/>
<keyword evidence="2" id="KW-1185">Reference proteome</keyword>
<reference evidence="1 2" key="1">
    <citation type="submission" date="2019-04" db="EMBL/GenBank/DDBJ databases">
        <title>Fungal friends and foes A comparative genomics study of 23 Aspergillus species from section Flavi.</title>
        <authorList>
            <consortium name="DOE Joint Genome Institute"/>
            <person name="Kjaerbolling I."/>
            <person name="Vesth T.C."/>
            <person name="Frisvad J.C."/>
            <person name="Nybo J.L."/>
            <person name="Theobald S."/>
            <person name="Kildgaard S."/>
            <person name="Petersen T.I."/>
            <person name="Kuo A."/>
            <person name="Sato A."/>
            <person name="Lyhne E.K."/>
            <person name="Kogle M.E."/>
            <person name="Wiebenga A."/>
            <person name="Kun R.S."/>
            <person name="Lubbers R.J."/>
            <person name="Makela M.R."/>
            <person name="Barry K."/>
            <person name="Chovatia M."/>
            <person name="Clum A."/>
            <person name="Daum C."/>
            <person name="Haridas S."/>
            <person name="He G."/>
            <person name="LaButti K."/>
            <person name="Lipzen A."/>
            <person name="Mondo S."/>
            <person name="Pangilinan J."/>
            <person name="Riley R."/>
            <person name="Salamov A."/>
            <person name="Simmons B.A."/>
            <person name="Magnuson J.K."/>
            <person name="Henrissat B."/>
            <person name="Mortensen U.H."/>
            <person name="Larsen T.O."/>
            <person name="De vries R.P."/>
            <person name="Grigoriev I.V."/>
            <person name="Machida M."/>
            <person name="Baker S.E."/>
            <person name="Andersen M.R."/>
        </authorList>
    </citation>
    <scope>NUCLEOTIDE SEQUENCE [LARGE SCALE GENOMIC DNA]</scope>
    <source>
        <strain evidence="1 2">CBS 117618</strain>
    </source>
</reference>
<dbReference type="VEuPathDB" id="FungiDB:BDV34DRAFT_88228"/>
<proteinExistence type="predicted"/>
<dbReference type="EMBL" id="ML734938">
    <property type="protein sequence ID" value="KAB8211720.1"/>
    <property type="molecule type" value="Genomic_DNA"/>
</dbReference>